<dbReference type="OrthoDB" id="992325at2759"/>
<keyword evidence="3" id="KW-1185">Reference proteome</keyword>
<dbReference type="STRING" id="93759.A0A1R3JKS9"/>
<proteinExistence type="predicted"/>
<feature type="domain" description="Myb/SANT-like" evidence="1">
    <location>
        <begin position="14"/>
        <end position="106"/>
    </location>
</feature>
<name>A0A1R3JKS9_9ROSI</name>
<dbReference type="InterPro" id="IPR024752">
    <property type="entry name" value="Myb/SANT-like_dom"/>
</dbReference>
<evidence type="ECO:0000259" key="1">
    <source>
        <dbReference type="Pfam" id="PF12776"/>
    </source>
</evidence>
<dbReference type="PANTHER" id="PTHR47584:SF14">
    <property type="entry name" value="L10-INTERACTING MYB DOMAIN-CONTAINING PROTEIN-LIKE"/>
    <property type="match status" value="1"/>
</dbReference>
<dbReference type="PANTHER" id="PTHR47584">
    <property type="match status" value="1"/>
</dbReference>
<dbReference type="Proteomes" id="UP000187203">
    <property type="component" value="Unassembled WGS sequence"/>
</dbReference>
<organism evidence="2 3">
    <name type="scientific">Corchorus olitorius</name>
    <dbReference type="NCBI Taxonomy" id="93759"/>
    <lineage>
        <taxon>Eukaryota</taxon>
        <taxon>Viridiplantae</taxon>
        <taxon>Streptophyta</taxon>
        <taxon>Embryophyta</taxon>
        <taxon>Tracheophyta</taxon>
        <taxon>Spermatophyta</taxon>
        <taxon>Magnoliopsida</taxon>
        <taxon>eudicotyledons</taxon>
        <taxon>Gunneridae</taxon>
        <taxon>Pentapetalae</taxon>
        <taxon>rosids</taxon>
        <taxon>malvids</taxon>
        <taxon>Malvales</taxon>
        <taxon>Malvaceae</taxon>
        <taxon>Grewioideae</taxon>
        <taxon>Apeibeae</taxon>
        <taxon>Corchorus</taxon>
    </lineage>
</organism>
<accession>A0A1R3JKS9</accession>
<evidence type="ECO:0000313" key="2">
    <source>
        <dbReference type="EMBL" id="OMO95459.1"/>
    </source>
</evidence>
<dbReference type="Pfam" id="PF12776">
    <property type="entry name" value="Myb_DNA-bind_3"/>
    <property type="match status" value="1"/>
</dbReference>
<reference evidence="3" key="1">
    <citation type="submission" date="2013-09" db="EMBL/GenBank/DDBJ databases">
        <title>Corchorus olitorius genome sequencing.</title>
        <authorList>
            <person name="Alam M."/>
            <person name="Haque M.S."/>
            <person name="Islam M.S."/>
            <person name="Emdad E.M."/>
            <person name="Islam M.M."/>
            <person name="Ahmed B."/>
            <person name="Halim A."/>
            <person name="Hossen Q.M.M."/>
            <person name="Hossain M.Z."/>
            <person name="Ahmed R."/>
            <person name="Khan M.M."/>
            <person name="Islam R."/>
            <person name="Rashid M.M."/>
            <person name="Khan S.A."/>
            <person name="Rahman M.S."/>
            <person name="Alam M."/>
            <person name="Yahiya A.S."/>
            <person name="Khan M.S."/>
            <person name="Azam M.S."/>
            <person name="Haque T."/>
            <person name="Lashkar M.Z.H."/>
            <person name="Akhand A.I."/>
            <person name="Morshed G."/>
            <person name="Roy S."/>
            <person name="Uddin K.S."/>
            <person name="Rabeya T."/>
            <person name="Hossain A.S."/>
            <person name="Chowdhury A."/>
            <person name="Snigdha A.R."/>
            <person name="Mortoza M.S."/>
            <person name="Matin S.A."/>
            <person name="Hoque S.M.E."/>
            <person name="Islam M.K."/>
            <person name="Roy D.K."/>
            <person name="Haider R."/>
            <person name="Moosa M.M."/>
            <person name="Elias S.M."/>
            <person name="Hasan A.M."/>
            <person name="Jahan S."/>
            <person name="Shafiuddin M."/>
            <person name="Mahmood N."/>
            <person name="Shommy N.S."/>
        </authorList>
    </citation>
    <scope>NUCLEOTIDE SEQUENCE [LARGE SCALE GENOMIC DNA]</scope>
    <source>
        <strain evidence="3">cv. O-4</strain>
    </source>
</reference>
<dbReference type="EMBL" id="AWUE01015836">
    <property type="protein sequence ID" value="OMO95459.1"/>
    <property type="molecule type" value="Genomic_DNA"/>
</dbReference>
<evidence type="ECO:0000313" key="3">
    <source>
        <dbReference type="Proteomes" id="UP000187203"/>
    </source>
</evidence>
<gene>
    <name evidence="2" type="ORF">COLO4_15868</name>
</gene>
<comment type="caution">
    <text evidence="2">The sequence shown here is derived from an EMBL/GenBank/DDBJ whole genome shotgun (WGS) entry which is preliminary data.</text>
</comment>
<sequence>MGRMGKEVEDAKDWSKVNEDAFIQLLISKVREGKLQSSTFKKEVWSEINDELREVIGQDYGIYRLRGKLNRLRTRHRQFSELIGHTGVKWDVTSNVVNAAQNIWEDFFKISTNFRRFKKQGCAEYELLGEIFNTATATGKLQQLCTEDLLIDTQERRLEDGFLSGSMHIDLLAENSEVEGDERGKKRSSDSSERRNVKVSKLDKMDAFLDKCTVTLTAIKKAYKADRYKSSSSSGSDDPYSISVYGYFRES</sequence>
<protein>
    <recommendedName>
        <fullName evidence="1">Myb/SANT-like domain-containing protein</fullName>
    </recommendedName>
</protein>
<dbReference type="InterPro" id="IPR045026">
    <property type="entry name" value="LIMYB"/>
</dbReference>
<dbReference type="AlphaFoldDB" id="A0A1R3JKS9"/>